<comment type="caution">
    <text evidence="1">The sequence shown here is derived from an EMBL/GenBank/DDBJ whole genome shotgun (WGS) entry which is preliminary data.</text>
</comment>
<evidence type="ECO:0000313" key="1">
    <source>
        <dbReference type="EMBL" id="PWZ28472.1"/>
    </source>
</evidence>
<name>A0A3L6F5B6_MAIZE</name>
<gene>
    <name evidence="1" type="ORF">Zm00014a_042480</name>
</gene>
<sequence length="54" mass="6039">MDKKPQVSSIYLLMLNLSQSILMNPLKLNLSHLIKNQAREKVAVGESVSKAMLD</sequence>
<dbReference type="EMBL" id="NCVQ01000005">
    <property type="protein sequence ID" value="PWZ28472.1"/>
    <property type="molecule type" value="Genomic_DNA"/>
</dbReference>
<proteinExistence type="predicted"/>
<organism evidence="1">
    <name type="scientific">Zea mays</name>
    <name type="common">Maize</name>
    <dbReference type="NCBI Taxonomy" id="4577"/>
    <lineage>
        <taxon>Eukaryota</taxon>
        <taxon>Viridiplantae</taxon>
        <taxon>Streptophyta</taxon>
        <taxon>Embryophyta</taxon>
        <taxon>Tracheophyta</taxon>
        <taxon>Spermatophyta</taxon>
        <taxon>Magnoliopsida</taxon>
        <taxon>Liliopsida</taxon>
        <taxon>Poales</taxon>
        <taxon>Poaceae</taxon>
        <taxon>PACMAD clade</taxon>
        <taxon>Panicoideae</taxon>
        <taxon>Andropogonodae</taxon>
        <taxon>Andropogoneae</taxon>
        <taxon>Tripsacinae</taxon>
        <taxon>Zea</taxon>
    </lineage>
</organism>
<reference evidence="1" key="1">
    <citation type="journal article" date="2018" name="Nat. Genet.">
        <title>Extensive intraspecific gene order and gene structural variations between Mo17 and other maize genomes.</title>
        <authorList>
            <person name="Sun S."/>
            <person name="Zhou Y."/>
            <person name="Chen J."/>
            <person name="Shi J."/>
            <person name="Zhao H."/>
            <person name="Zhao H."/>
            <person name="Song W."/>
            <person name="Zhang M."/>
            <person name="Cui Y."/>
            <person name="Dong X."/>
            <person name="Liu H."/>
            <person name="Ma X."/>
            <person name="Jiao Y."/>
            <person name="Wang B."/>
            <person name="Wei X."/>
            <person name="Stein J.C."/>
            <person name="Glaubitz J.C."/>
            <person name="Lu F."/>
            <person name="Yu G."/>
            <person name="Liang C."/>
            <person name="Fengler K."/>
            <person name="Li B."/>
            <person name="Rafalski A."/>
            <person name="Schnable P.S."/>
            <person name="Ware D.H."/>
            <person name="Buckler E.S."/>
            <person name="Lai J."/>
        </authorList>
    </citation>
    <scope>NUCLEOTIDE SEQUENCE [LARGE SCALE GENOMIC DNA]</scope>
    <source>
        <tissue evidence="1">Seedling</tissue>
    </source>
</reference>
<dbReference type="Proteomes" id="UP000251960">
    <property type="component" value="Chromosome 4"/>
</dbReference>
<accession>A0A3L6F5B6</accession>
<dbReference type="AlphaFoldDB" id="A0A3L6F5B6"/>
<protein>
    <submittedName>
        <fullName evidence="1">Uncharacterized protein</fullName>
    </submittedName>
</protein>